<comment type="caution">
    <text evidence="1">The sequence shown here is derived from an EMBL/GenBank/DDBJ whole genome shotgun (WGS) entry which is preliminary data.</text>
</comment>
<dbReference type="Gene3D" id="1.25.10.10">
    <property type="entry name" value="Leucine-rich Repeat Variant"/>
    <property type="match status" value="2"/>
</dbReference>
<dbReference type="InterPro" id="IPR016024">
    <property type="entry name" value="ARM-type_fold"/>
</dbReference>
<dbReference type="PANTHER" id="PTHR10957">
    <property type="entry name" value="RAP1 GTPASE-GDP DISSOCIATION STIMULATOR 1"/>
    <property type="match status" value="1"/>
</dbReference>
<name>A0A175JGN3_ENTHI</name>
<organism evidence="1 2">
    <name type="scientific">Entamoeba histolytica</name>
    <dbReference type="NCBI Taxonomy" id="5759"/>
    <lineage>
        <taxon>Eukaryota</taxon>
        <taxon>Amoebozoa</taxon>
        <taxon>Evosea</taxon>
        <taxon>Archamoebae</taxon>
        <taxon>Mastigamoebida</taxon>
        <taxon>Entamoebidae</taxon>
        <taxon>Entamoeba</taxon>
    </lineage>
</organism>
<dbReference type="InterPro" id="IPR040144">
    <property type="entry name" value="RAP1GDS1"/>
</dbReference>
<dbReference type="Proteomes" id="UP000078387">
    <property type="component" value="Unassembled WGS sequence"/>
</dbReference>
<dbReference type="eggNOG" id="ENOG502REVF">
    <property type="taxonomic scope" value="Eukaryota"/>
</dbReference>
<dbReference type="EMBL" id="BDEQ01000001">
    <property type="protein sequence ID" value="GAT92638.1"/>
    <property type="molecule type" value="Genomic_DNA"/>
</dbReference>
<accession>A0A175JGN3</accession>
<evidence type="ECO:0000313" key="2">
    <source>
        <dbReference type="Proteomes" id="UP000078387"/>
    </source>
</evidence>
<protein>
    <submittedName>
        <fullName evidence="1">Uncharacterized protein</fullName>
    </submittedName>
</protein>
<dbReference type="VEuPathDB" id="AmoebaDB:EHI5A_040210"/>
<dbReference type="InterPro" id="IPR011989">
    <property type="entry name" value="ARM-like"/>
</dbReference>
<dbReference type="VEuPathDB" id="AmoebaDB:KM1_080310"/>
<reference evidence="1 2" key="1">
    <citation type="submission" date="2016-05" db="EMBL/GenBank/DDBJ databases">
        <title>First whole genome sequencing of Entamoeba histolytica HM1:IMSS-clone-6.</title>
        <authorList>
            <person name="Mukherjee Avik.K."/>
            <person name="Izumyama S."/>
            <person name="Nakada-Tsukui K."/>
            <person name="Nozaki T."/>
        </authorList>
    </citation>
    <scope>NUCLEOTIDE SEQUENCE [LARGE SCALE GENOMIC DNA]</scope>
    <source>
        <strain evidence="1 2">HM1:IMSS clone 6</strain>
    </source>
</reference>
<dbReference type="VEuPathDB" id="AmoebaDB:EHI7A_168690"/>
<sequence length="591" mass="68350">MQSNQPITLELLDETLKKMYSEGNIIINEKSIKWIEQMSMIETTDDGKYLGIFEDFLRHVDSKEFNEKLTLFNEGKGTKIVDKILKVCVEPNIPIENVSKIITCLAFITNNNFKTKEYLYEHNIIEGIENLLIQPEIVKIFEELFSTFEYERKVTTQLTSVQFVTSLLSGLLTLVTNCEDIQKEISEKGIIELLLQLLSNGKQAPNELMTIYGSIIAIIDSYIEKSIKLLPQNTINILKELIFEAQAKGIRIMAIKALTDISDLKLEDYRSIFDELITPIEKEIERINDEFIKQSLLLLFRSICNDEKIESYRFIPFLNSLIEMTQSPIKETMICAIEAINSIALRDDTLNILSNKVEDIVKRIQGIEGEGYSSLMLLLTNMGRTDETIRKYKTYKVTEQIIEYIKIHPHDERALLMSLSVINSISVLHENRDYLTFDLNIFEVLNDWYNVSTNQVIIFNIQQIISRLILNSSLRAEHFMNLPTAINSIIETAGYTVRLIKEKRTPQTSTREVRDVRVAYEATRILCNLINLKSEYANTIMKDPYVIYAILDLIHSHYQILKDEGNYALNRLKQYEIITDDDIKKAEASRI</sequence>
<evidence type="ECO:0000313" key="1">
    <source>
        <dbReference type="EMBL" id="GAT92638.1"/>
    </source>
</evidence>
<dbReference type="GO" id="GO:0005085">
    <property type="term" value="F:guanyl-nucleotide exchange factor activity"/>
    <property type="evidence" value="ECO:0007669"/>
    <property type="project" value="InterPro"/>
</dbReference>
<proteinExistence type="predicted"/>
<dbReference type="VEuPathDB" id="AmoebaDB:EHI_197320"/>
<dbReference type="SUPFAM" id="SSF48371">
    <property type="entry name" value="ARM repeat"/>
    <property type="match status" value="1"/>
</dbReference>
<gene>
    <name evidence="1" type="ORF">CL6EHI_197320</name>
</gene>
<dbReference type="AlphaFoldDB" id="A0A175JGN3"/>